<feature type="chain" id="PRO_5014780593" description="Lipoprotein" evidence="1">
    <location>
        <begin position="17"/>
        <end position="152"/>
    </location>
</feature>
<dbReference type="AlphaFoldDB" id="A0A2N0W9W1"/>
<dbReference type="Proteomes" id="UP000233553">
    <property type="component" value="Unassembled WGS sequence"/>
</dbReference>
<evidence type="ECO:0000256" key="1">
    <source>
        <dbReference type="SAM" id="SignalP"/>
    </source>
</evidence>
<evidence type="ECO:0008006" key="6">
    <source>
        <dbReference type="Google" id="ProtNLM"/>
    </source>
</evidence>
<evidence type="ECO:0000313" key="4">
    <source>
        <dbReference type="Proteomes" id="UP000013034"/>
    </source>
</evidence>
<reference evidence="3 5" key="2">
    <citation type="submission" date="2017-12" db="EMBL/GenBank/DDBJ databases">
        <title>Draft Genome sequences of multiple microbial strains isolated from spacecraft associated surfaces.</title>
        <authorList>
            <person name="Seuylemezian A."/>
            <person name="Vaishampayan P."/>
            <person name="Venkateswaran K."/>
        </authorList>
    </citation>
    <scope>NUCLEOTIDE SEQUENCE [LARGE SCALE GENOMIC DNA]</scope>
    <source>
        <strain evidence="3 5">2P01AA</strain>
    </source>
</reference>
<comment type="caution">
    <text evidence="3">The sequence shown here is derived from an EMBL/GenBank/DDBJ whole genome shotgun (WGS) entry which is preliminary data.</text>
</comment>
<dbReference type="Proteomes" id="UP000013034">
    <property type="component" value="Unassembled WGS sequence"/>
</dbReference>
<sequence>MKKLALGFGLSLTVLAGCTAMPQQDGNKANSTASLKVEFVGQGAYAVTPQQGTVSLYAVDSQIADVPATLIQQQKVQISQVPFTVDFTVPADHRQRIQPPVREDAQIKYYVTWESDAKNLTGKDAIVIDYDRQFPSVSLDGAKQQIYLRSAK</sequence>
<feature type="signal peptide" evidence="1">
    <location>
        <begin position="1"/>
        <end position="16"/>
    </location>
</feature>
<organism evidence="3 5">
    <name type="scientific">Acinetobacter proteolyticus</name>
    <dbReference type="NCBI Taxonomy" id="1776741"/>
    <lineage>
        <taxon>Bacteria</taxon>
        <taxon>Pseudomonadati</taxon>
        <taxon>Pseudomonadota</taxon>
        <taxon>Gammaproteobacteria</taxon>
        <taxon>Moraxellales</taxon>
        <taxon>Moraxellaceae</taxon>
        <taxon>Acinetobacter</taxon>
    </lineage>
</organism>
<dbReference type="PROSITE" id="PS51257">
    <property type="entry name" value="PROKAR_LIPOPROTEIN"/>
    <property type="match status" value="1"/>
</dbReference>
<gene>
    <name evidence="3" type="ORF">CW311_20220</name>
    <name evidence="2" type="ORF">F993_02972</name>
</gene>
<evidence type="ECO:0000313" key="3">
    <source>
        <dbReference type="EMBL" id="PKF31244.1"/>
    </source>
</evidence>
<proteinExistence type="predicted"/>
<evidence type="ECO:0000313" key="2">
    <source>
        <dbReference type="EMBL" id="ENU22518.1"/>
    </source>
</evidence>
<dbReference type="RefSeq" id="WP_004656063.1">
    <property type="nucleotide sequence ID" value="NZ_KB849179.1"/>
</dbReference>
<name>A0A2N0W9W1_9GAMM</name>
<evidence type="ECO:0000313" key="5">
    <source>
        <dbReference type="Proteomes" id="UP000233553"/>
    </source>
</evidence>
<protein>
    <recommendedName>
        <fullName evidence="6">Lipoprotein</fullName>
    </recommendedName>
</protein>
<reference evidence="2 4" key="1">
    <citation type="submission" date="2013-02" db="EMBL/GenBank/DDBJ databases">
        <title>The Genome Sequence of Acinetobacter sp. NIPH 809.</title>
        <authorList>
            <consortium name="The Broad Institute Genome Sequencing Platform"/>
            <consortium name="The Broad Institute Genome Sequencing Center for Infectious Disease"/>
            <person name="Cerqueira G."/>
            <person name="Feldgarden M."/>
            <person name="Courvalin P."/>
            <person name="Perichon B."/>
            <person name="Grillot-Courvalin C."/>
            <person name="Clermont D."/>
            <person name="Rocha E."/>
            <person name="Yoon E.-J."/>
            <person name="Nemec A."/>
            <person name="Walker B."/>
            <person name="Young S.K."/>
            <person name="Zeng Q."/>
            <person name="Gargeya S."/>
            <person name="Fitzgerald M."/>
            <person name="Haas B."/>
            <person name="Abouelleil A."/>
            <person name="Alvarado L."/>
            <person name="Arachchi H.M."/>
            <person name="Berlin A.M."/>
            <person name="Chapman S.B."/>
            <person name="Dewar J."/>
            <person name="Goldberg J."/>
            <person name="Griggs A."/>
            <person name="Gujja S."/>
            <person name="Hansen M."/>
            <person name="Howarth C."/>
            <person name="Imamovic A."/>
            <person name="Larimer J."/>
            <person name="McCowan C."/>
            <person name="Murphy C."/>
            <person name="Neiman D."/>
            <person name="Pearson M."/>
            <person name="Priest M."/>
            <person name="Roberts A."/>
            <person name="Saif S."/>
            <person name="Shea T."/>
            <person name="Sisk P."/>
            <person name="Sykes S."/>
            <person name="Wortman J."/>
            <person name="Nusbaum C."/>
            <person name="Birren B."/>
        </authorList>
    </citation>
    <scope>NUCLEOTIDE SEQUENCE [LARGE SCALE GENOMIC DNA]</scope>
    <source>
        <strain evidence="2 4">NIPH 809</strain>
    </source>
</reference>
<keyword evidence="4" id="KW-1185">Reference proteome</keyword>
<dbReference type="EMBL" id="PISJ01000026">
    <property type="protein sequence ID" value="PKF31244.1"/>
    <property type="molecule type" value="Genomic_DNA"/>
</dbReference>
<accession>A0A2N0W9W1</accession>
<dbReference type="EMBL" id="APOI01000027">
    <property type="protein sequence ID" value="ENU22518.1"/>
    <property type="molecule type" value="Genomic_DNA"/>
</dbReference>
<keyword evidence="1" id="KW-0732">Signal</keyword>